<evidence type="ECO:0000256" key="4">
    <source>
        <dbReference type="ARBA" id="ARBA00023136"/>
    </source>
</evidence>
<evidence type="ECO:0008006" key="8">
    <source>
        <dbReference type="Google" id="ProtNLM"/>
    </source>
</evidence>
<keyword evidence="2" id="KW-0812">Transmembrane</keyword>
<proteinExistence type="predicted"/>
<dbReference type="KEGG" id="ctp:CTRG_05450"/>
<evidence type="ECO:0000256" key="3">
    <source>
        <dbReference type="ARBA" id="ARBA00022989"/>
    </source>
</evidence>
<dbReference type="RefSeq" id="XP_002551152.1">
    <property type="nucleotide sequence ID" value="XM_002551106.1"/>
</dbReference>
<dbReference type="AlphaFoldDB" id="C5MH96"/>
<dbReference type="OrthoDB" id="77989at2759"/>
<feature type="region of interest" description="Disordered" evidence="5">
    <location>
        <begin position="207"/>
        <end position="239"/>
    </location>
</feature>
<name>C5MH96_CANTT</name>
<gene>
    <name evidence="6" type="ORF">CTRG_05450</name>
</gene>
<dbReference type="InterPro" id="IPR023395">
    <property type="entry name" value="MCP_dom_sf"/>
</dbReference>
<dbReference type="Gene3D" id="1.50.40.10">
    <property type="entry name" value="Mitochondrial carrier domain"/>
    <property type="match status" value="1"/>
</dbReference>
<dbReference type="Proteomes" id="UP000002037">
    <property type="component" value="Unassembled WGS sequence"/>
</dbReference>
<dbReference type="VEuPathDB" id="FungiDB:CTRG_05450"/>
<evidence type="ECO:0000256" key="5">
    <source>
        <dbReference type="SAM" id="MobiDB-lite"/>
    </source>
</evidence>
<protein>
    <recommendedName>
        <fullName evidence="8">Mitochondrial fusion and transport protein UGO1</fullName>
    </recommendedName>
</protein>
<dbReference type="GeneID" id="8300507"/>
<dbReference type="EMBL" id="GG692402">
    <property type="protein sequence ID" value="EER30998.1"/>
    <property type="molecule type" value="Genomic_DNA"/>
</dbReference>
<feature type="compositionally biased region" description="Polar residues" evidence="5">
    <location>
        <begin position="213"/>
        <end position="222"/>
    </location>
</feature>
<evidence type="ECO:0000313" key="6">
    <source>
        <dbReference type="EMBL" id="EER30998.1"/>
    </source>
</evidence>
<dbReference type="STRING" id="294747.C5MH96"/>
<evidence type="ECO:0000256" key="1">
    <source>
        <dbReference type="ARBA" id="ARBA00004370"/>
    </source>
</evidence>
<feature type="compositionally biased region" description="Basic and acidic residues" evidence="5">
    <location>
        <begin position="147"/>
        <end position="159"/>
    </location>
</feature>
<reference evidence="6 7" key="1">
    <citation type="journal article" date="2009" name="Nature">
        <title>Evolution of pathogenicity and sexual reproduction in eight Candida genomes.</title>
        <authorList>
            <person name="Butler G."/>
            <person name="Rasmussen M.D."/>
            <person name="Lin M.F."/>
            <person name="Santos M.A."/>
            <person name="Sakthikumar S."/>
            <person name="Munro C.A."/>
            <person name="Rheinbay E."/>
            <person name="Grabherr M."/>
            <person name="Forche A."/>
            <person name="Reedy J.L."/>
            <person name="Agrafioti I."/>
            <person name="Arnaud M.B."/>
            <person name="Bates S."/>
            <person name="Brown A.J."/>
            <person name="Brunke S."/>
            <person name="Costanzo M.C."/>
            <person name="Fitzpatrick D.A."/>
            <person name="de Groot P.W."/>
            <person name="Harris D."/>
            <person name="Hoyer L.L."/>
            <person name="Hube B."/>
            <person name="Klis F.M."/>
            <person name="Kodira C."/>
            <person name="Lennard N."/>
            <person name="Logue M.E."/>
            <person name="Martin R."/>
            <person name="Neiman A.M."/>
            <person name="Nikolaou E."/>
            <person name="Quail M.A."/>
            <person name="Quinn J."/>
            <person name="Santos M.C."/>
            <person name="Schmitzberger F.F."/>
            <person name="Sherlock G."/>
            <person name="Shah P."/>
            <person name="Silverstein K.A."/>
            <person name="Skrzypek M.S."/>
            <person name="Soll D."/>
            <person name="Staggs R."/>
            <person name="Stansfield I."/>
            <person name="Stumpf M.P."/>
            <person name="Sudbery P.E."/>
            <person name="Srikantha T."/>
            <person name="Zeng Q."/>
            <person name="Berman J."/>
            <person name="Berriman M."/>
            <person name="Heitman J."/>
            <person name="Gow N.A."/>
            <person name="Lorenz M.C."/>
            <person name="Birren B.W."/>
            <person name="Kellis M."/>
            <person name="Cuomo C.A."/>
        </authorList>
    </citation>
    <scope>NUCLEOTIDE SEQUENCE [LARGE SCALE GENOMIC DNA]</scope>
    <source>
        <strain evidence="7">ATCC MYA-3404 / T1</strain>
    </source>
</reference>
<dbReference type="GO" id="GO:0016020">
    <property type="term" value="C:membrane"/>
    <property type="evidence" value="ECO:0007669"/>
    <property type="project" value="UniProtKB-SubCell"/>
</dbReference>
<dbReference type="eggNOG" id="ENOG502RQI2">
    <property type="taxonomic scope" value="Eukaryota"/>
</dbReference>
<evidence type="ECO:0000313" key="7">
    <source>
        <dbReference type="Proteomes" id="UP000002037"/>
    </source>
</evidence>
<keyword evidence="3" id="KW-1133">Transmembrane helix</keyword>
<comment type="subcellular location">
    <subcellularLocation>
        <location evidence="1">Membrane</location>
    </subcellularLocation>
</comment>
<feature type="compositionally biased region" description="Acidic residues" evidence="5">
    <location>
        <begin position="168"/>
        <end position="191"/>
    </location>
</feature>
<sequence>MSSSTNTPSHLDSSTLRPYYDHDTFNPGYSVIFKRGVGIIDPKSNKPITSNISEKLIDQNVGKNQGVIGNSLNRGGPIGIKAGSDKNYVYDLEFNEYFESNNLVEVMKNLVWNFVKSYVKVLLTQPLEIVRLVLQVGKFNFNAGPSRKSDLSKSRRLLTETDGSITTDETEATNTEYDDDYGADEDNDEDEPINYFQSQNEQKVWSGQDYESDQNLMTSPTARPTRKARNELRKRSRHNKIKPKSIHTIDIITAIVNKDGPLALFRGINASFIYQTLSHTIEAWITGFISPFLGIPDPFFLDLTHSNDPFKSLWLSVTACVVTGIILMPLDLIRVKFMITQFNTKPLLNDDIIEESAEEIIQSTRSVRESIRNFPVYYLTHPPAPIVLLTTFHQLSTSIFRKMAPYILFIKFNIDSYSAPNIYTFVNLISLILEFFIKLPVENLLRKEQVRFLLTPKKEDVKKVISIEDPQKNLIVEFNDSNQTDDDLTLWEKFKQLGLFNGWRIGVMNVIGFWGYNIIKSNGSELKEERL</sequence>
<evidence type="ECO:0000256" key="2">
    <source>
        <dbReference type="ARBA" id="ARBA00022692"/>
    </source>
</evidence>
<dbReference type="SUPFAM" id="SSF103506">
    <property type="entry name" value="Mitochondrial carrier"/>
    <property type="match status" value="1"/>
</dbReference>
<accession>C5MH96</accession>
<feature type="region of interest" description="Disordered" evidence="5">
    <location>
        <begin position="145"/>
        <end position="191"/>
    </location>
</feature>
<keyword evidence="4" id="KW-0472">Membrane</keyword>
<dbReference type="HOGENOM" id="CLU_029376_0_0_1"/>
<organism evidence="6 7">
    <name type="scientific">Candida tropicalis (strain ATCC MYA-3404 / T1)</name>
    <name type="common">Yeast</name>
    <dbReference type="NCBI Taxonomy" id="294747"/>
    <lineage>
        <taxon>Eukaryota</taxon>
        <taxon>Fungi</taxon>
        <taxon>Dikarya</taxon>
        <taxon>Ascomycota</taxon>
        <taxon>Saccharomycotina</taxon>
        <taxon>Pichiomycetes</taxon>
        <taxon>Debaryomycetaceae</taxon>
        <taxon>Candida/Lodderomyces clade</taxon>
        <taxon>Candida</taxon>
    </lineage>
</organism>
<keyword evidence="7" id="KW-1185">Reference proteome</keyword>